<dbReference type="Proteomes" id="UP001630127">
    <property type="component" value="Unassembled WGS sequence"/>
</dbReference>
<reference evidence="1 2" key="1">
    <citation type="submission" date="2024-11" db="EMBL/GenBank/DDBJ databases">
        <title>A near-complete genome assembly of Cinchona calisaya.</title>
        <authorList>
            <person name="Lian D.C."/>
            <person name="Zhao X.W."/>
            <person name="Wei L."/>
        </authorList>
    </citation>
    <scope>NUCLEOTIDE SEQUENCE [LARGE SCALE GENOMIC DNA]</scope>
    <source>
        <tissue evidence="1">Nenye</tissue>
    </source>
</reference>
<evidence type="ECO:0000313" key="2">
    <source>
        <dbReference type="Proteomes" id="UP001630127"/>
    </source>
</evidence>
<dbReference type="AlphaFoldDB" id="A0ABD2YRY5"/>
<evidence type="ECO:0008006" key="3">
    <source>
        <dbReference type="Google" id="ProtNLM"/>
    </source>
</evidence>
<protein>
    <recommendedName>
        <fullName evidence="3">Maturase K</fullName>
    </recommendedName>
</protein>
<accession>A0ABD2YRY5</accession>
<evidence type="ECO:0000313" key="1">
    <source>
        <dbReference type="EMBL" id="KAL3510141.1"/>
    </source>
</evidence>
<gene>
    <name evidence="1" type="ORF">ACH5RR_029542</name>
</gene>
<keyword evidence="2" id="KW-1185">Reference proteome</keyword>
<name>A0ABD2YRY5_9GENT</name>
<sequence>MHSFRSCTLCRLASHRLDKLRSGTLNTNPISNSCNYENYNNLREQTIWKWGDKEQLASPIGSLLDSMGTSSGLPEKLLFFFQELLEKRYSFALREHPDIDSDGHTYLFSRSSAEKAFKRLFQSLTNLKELLFFWCASINMVFPVPYQEGNNPSQSVAYSIPIFYMSLPHPLTRQEQDSQKGKSGLRFSDIASYIRER</sequence>
<organism evidence="1 2">
    <name type="scientific">Cinchona calisaya</name>
    <dbReference type="NCBI Taxonomy" id="153742"/>
    <lineage>
        <taxon>Eukaryota</taxon>
        <taxon>Viridiplantae</taxon>
        <taxon>Streptophyta</taxon>
        <taxon>Embryophyta</taxon>
        <taxon>Tracheophyta</taxon>
        <taxon>Spermatophyta</taxon>
        <taxon>Magnoliopsida</taxon>
        <taxon>eudicotyledons</taxon>
        <taxon>Gunneridae</taxon>
        <taxon>Pentapetalae</taxon>
        <taxon>asterids</taxon>
        <taxon>lamiids</taxon>
        <taxon>Gentianales</taxon>
        <taxon>Rubiaceae</taxon>
        <taxon>Cinchonoideae</taxon>
        <taxon>Cinchoneae</taxon>
        <taxon>Cinchona</taxon>
    </lineage>
</organism>
<comment type="caution">
    <text evidence="1">The sequence shown here is derived from an EMBL/GenBank/DDBJ whole genome shotgun (WGS) entry which is preliminary data.</text>
</comment>
<proteinExistence type="predicted"/>
<dbReference type="EMBL" id="JBJUIK010000012">
    <property type="protein sequence ID" value="KAL3510141.1"/>
    <property type="molecule type" value="Genomic_DNA"/>
</dbReference>